<name>A0A0X3PYD6_SCHSO</name>
<dbReference type="AlphaFoldDB" id="A0A0X3PYD6"/>
<gene>
    <name evidence="1" type="primary">POLR</name>
    <name evidence="1" type="ORF">TR165203</name>
</gene>
<organism evidence="1">
    <name type="scientific">Schistocephalus solidus</name>
    <name type="common">Tapeworm</name>
    <dbReference type="NCBI Taxonomy" id="70667"/>
    <lineage>
        <taxon>Eukaryota</taxon>
        <taxon>Metazoa</taxon>
        <taxon>Spiralia</taxon>
        <taxon>Lophotrochozoa</taxon>
        <taxon>Platyhelminthes</taxon>
        <taxon>Cestoda</taxon>
        <taxon>Eucestoda</taxon>
        <taxon>Diphyllobothriidea</taxon>
        <taxon>Diphyllobothriidae</taxon>
        <taxon>Schistocephalus</taxon>
    </lineage>
</organism>
<protein>
    <submittedName>
        <fullName evidence="1">Retrovirus-related Pol polyprotein from type-2 retrotransposable element R2DM</fullName>
    </submittedName>
</protein>
<reference evidence="1" key="1">
    <citation type="submission" date="2016-01" db="EMBL/GenBank/DDBJ databases">
        <title>Reference transcriptome for the parasite Schistocephalus solidus: insights into the molecular evolution of parasitism.</title>
        <authorList>
            <person name="Hebert F.O."/>
            <person name="Grambauer S."/>
            <person name="Barber I."/>
            <person name="Landry C.R."/>
            <person name="Aubin-Horth N."/>
        </authorList>
    </citation>
    <scope>NUCLEOTIDE SEQUENCE</scope>
</reference>
<accession>A0A0X3PYD6</accession>
<evidence type="ECO:0000313" key="1">
    <source>
        <dbReference type="EMBL" id="JAP55067.1"/>
    </source>
</evidence>
<proteinExistence type="predicted"/>
<sequence length="114" mass="12964">MPRTTGDLLSIRLRMVVNSLPLLNCLRQLLVLLPCSRISVALHTIHPHSGGRPLQKTCRNRRIGSVDILCREQCGQIGTHFHVLQGCQLTHQARVWRHNQVMNILVSRLVLRGH</sequence>
<dbReference type="EMBL" id="GEEE01008158">
    <property type="protein sequence ID" value="JAP55067.1"/>
    <property type="molecule type" value="Transcribed_RNA"/>
</dbReference>